<proteinExistence type="predicted"/>
<dbReference type="EMBL" id="JBHSRD010000004">
    <property type="protein sequence ID" value="MFC6007609.1"/>
    <property type="molecule type" value="Genomic_DNA"/>
</dbReference>
<reference evidence="2" key="1">
    <citation type="journal article" date="2019" name="Int. J. Syst. Evol. Microbiol.">
        <title>The Global Catalogue of Microorganisms (GCM) 10K type strain sequencing project: providing services to taxonomists for standard genome sequencing and annotation.</title>
        <authorList>
            <consortium name="The Broad Institute Genomics Platform"/>
            <consortium name="The Broad Institute Genome Sequencing Center for Infectious Disease"/>
            <person name="Wu L."/>
            <person name="Ma J."/>
        </authorList>
    </citation>
    <scope>NUCLEOTIDE SEQUENCE [LARGE SCALE GENOMIC DNA]</scope>
    <source>
        <strain evidence="2">KACC 14249</strain>
    </source>
</reference>
<dbReference type="RefSeq" id="WP_345715711.1">
    <property type="nucleotide sequence ID" value="NZ_BAABFP010000002.1"/>
</dbReference>
<dbReference type="Proteomes" id="UP001596189">
    <property type="component" value="Unassembled WGS sequence"/>
</dbReference>
<protein>
    <recommendedName>
        <fullName evidence="3">Permuted papain-like amidase YaeF/Yiix C92 family enzyme</fullName>
    </recommendedName>
</protein>
<gene>
    <name evidence="1" type="ORF">ACFQDO_10760</name>
</gene>
<organism evidence="1 2">
    <name type="scientific">Angustibacter luteus</name>
    <dbReference type="NCBI Taxonomy" id="658456"/>
    <lineage>
        <taxon>Bacteria</taxon>
        <taxon>Bacillati</taxon>
        <taxon>Actinomycetota</taxon>
        <taxon>Actinomycetes</taxon>
        <taxon>Kineosporiales</taxon>
        <taxon>Kineosporiaceae</taxon>
    </lineage>
</organism>
<name>A0ABW1JEK9_9ACTN</name>
<evidence type="ECO:0000313" key="1">
    <source>
        <dbReference type="EMBL" id="MFC6007609.1"/>
    </source>
</evidence>
<dbReference type="Gene3D" id="3.90.1720.10">
    <property type="entry name" value="endopeptidase domain like (from Nostoc punctiforme)"/>
    <property type="match status" value="1"/>
</dbReference>
<evidence type="ECO:0000313" key="2">
    <source>
        <dbReference type="Proteomes" id="UP001596189"/>
    </source>
</evidence>
<comment type="caution">
    <text evidence="1">The sequence shown here is derived from an EMBL/GenBank/DDBJ whole genome shotgun (WGS) entry which is preliminary data.</text>
</comment>
<sequence length="239" mass="26451">MPVPPIPPPIPPPIRPPNRPPIHLATAVHTATFEQGVEPQRWAPGDFLLTRGHGPVSRMIRFGERLRIHGEDRRYAWFNHAALVVSVDGDLVEALGSGVVRSHASKYRERDYVVVRTHASAHDVRQVLAFAEWVVQRRAKYGFVTLASLALTMLTGSKLTFFVDGRYICSGFVARAMERTGTLFDRDPVHITPADLAKYYGACPPAEVLAAAQRDPQPVAPVEPPPVVHVLDLPRQRAS</sequence>
<dbReference type="SUPFAM" id="SSF54001">
    <property type="entry name" value="Cysteine proteinases"/>
    <property type="match status" value="1"/>
</dbReference>
<evidence type="ECO:0008006" key="3">
    <source>
        <dbReference type="Google" id="ProtNLM"/>
    </source>
</evidence>
<dbReference type="InterPro" id="IPR038765">
    <property type="entry name" value="Papain-like_cys_pep_sf"/>
</dbReference>
<keyword evidence="2" id="KW-1185">Reference proteome</keyword>
<accession>A0ABW1JEK9</accession>